<dbReference type="InterPro" id="IPR012657">
    <property type="entry name" value="23S_rRNA-intervening_sequence"/>
</dbReference>
<dbReference type="SUPFAM" id="SSF158446">
    <property type="entry name" value="IVS-encoded protein-like"/>
    <property type="match status" value="1"/>
</dbReference>
<dbReference type="PANTHER" id="PTHR38471">
    <property type="entry name" value="FOUR HELIX BUNDLE PROTEIN"/>
    <property type="match status" value="1"/>
</dbReference>
<dbReference type="Pfam" id="PF05635">
    <property type="entry name" value="23S_rRNA_IVP"/>
    <property type="match status" value="1"/>
</dbReference>
<proteinExistence type="predicted"/>
<dbReference type="NCBIfam" id="TIGR02436">
    <property type="entry name" value="four helix bundle protein"/>
    <property type="match status" value="1"/>
</dbReference>
<dbReference type="Gene3D" id="1.20.1440.60">
    <property type="entry name" value="23S rRNA-intervening sequence"/>
    <property type="match status" value="1"/>
</dbReference>
<dbReference type="RefSeq" id="WP_348261552.1">
    <property type="nucleotide sequence ID" value="NZ_CP121196.1"/>
</dbReference>
<dbReference type="EMBL" id="CP121196">
    <property type="protein sequence ID" value="XBH16323.1"/>
    <property type="molecule type" value="Genomic_DNA"/>
</dbReference>
<sequence>MAQDYRNLVVWQKAIELTVCTYKLTQSLPKDEIYGLSSQMRRASVSIASNIAEGRGRLNPREFRQFLGLAQGSTYELQTQLVVVNRLRLTKSEDLEEATVLLEEISKMLHSFIHTLNSAANRKEPLKARS</sequence>
<evidence type="ECO:0000313" key="1">
    <source>
        <dbReference type="EMBL" id="XBH16323.1"/>
    </source>
</evidence>
<protein>
    <submittedName>
        <fullName evidence="1">Four helix bundle protein</fullName>
    </submittedName>
</protein>
<dbReference type="PANTHER" id="PTHR38471:SF2">
    <property type="entry name" value="FOUR HELIX BUNDLE PROTEIN"/>
    <property type="match status" value="1"/>
</dbReference>
<dbReference type="NCBIfam" id="NF008911">
    <property type="entry name" value="PRK12275.1-2"/>
    <property type="match status" value="1"/>
</dbReference>
<organism evidence="1">
    <name type="scientific">Telmatobacter sp. DSM 110680</name>
    <dbReference type="NCBI Taxonomy" id="3036704"/>
    <lineage>
        <taxon>Bacteria</taxon>
        <taxon>Pseudomonadati</taxon>
        <taxon>Acidobacteriota</taxon>
        <taxon>Terriglobia</taxon>
        <taxon>Terriglobales</taxon>
        <taxon>Acidobacteriaceae</taxon>
        <taxon>Telmatobacter</taxon>
    </lineage>
</organism>
<accession>A0AAU7DGC6</accession>
<dbReference type="InterPro" id="IPR036583">
    <property type="entry name" value="23S_rRNA_IVS_sf"/>
</dbReference>
<name>A0AAU7DGC6_9BACT</name>
<dbReference type="CDD" id="cd16377">
    <property type="entry name" value="23S_rRNA_IVP_like"/>
    <property type="match status" value="1"/>
</dbReference>
<dbReference type="AlphaFoldDB" id="A0AAU7DGC6"/>
<gene>
    <name evidence="1" type="ORF">P8935_17325</name>
</gene>
<reference evidence="1" key="1">
    <citation type="submission" date="2023-03" db="EMBL/GenBank/DDBJ databases">
        <title>Edaphobacter sp.</title>
        <authorList>
            <person name="Huber K.J."/>
            <person name="Papendorf J."/>
            <person name="Pilke C."/>
            <person name="Bunk B."/>
            <person name="Sproeer C."/>
            <person name="Pester M."/>
        </authorList>
    </citation>
    <scope>NUCLEOTIDE SEQUENCE</scope>
    <source>
        <strain evidence="1">DSM 110680</strain>
    </source>
</reference>